<reference evidence="6" key="1">
    <citation type="submission" date="2020-07" db="EMBL/GenBank/DDBJ databases">
        <title>Genome sequence and genetic diversity analysis of an under-domesticated orphan crop, white fonio (Digitaria exilis).</title>
        <authorList>
            <person name="Bennetzen J.L."/>
            <person name="Chen S."/>
            <person name="Ma X."/>
            <person name="Wang X."/>
            <person name="Yssel A.E.J."/>
            <person name="Chaluvadi S.R."/>
            <person name="Johnson M."/>
            <person name="Gangashetty P."/>
            <person name="Hamidou F."/>
            <person name="Sanogo M.D."/>
            <person name="Zwaenepoel A."/>
            <person name="Wallace J."/>
            <person name="Van De Peer Y."/>
            <person name="Van Deynze A."/>
        </authorList>
    </citation>
    <scope>NUCLEOTIDE SEQUENCE</scope>
    <source>
        <tissue evidence="6">Leaves</tissue>
    </source>
</reference>
<proteinExistence type="inferred from homology"/>
<name>A0A835FDR4_9POAL</name>
<keyword evidence="7" id="KW-1185">Reference proteome</keyword>
<comment type="similarity">
    <text evidence="2">Belongs to the plant DMP1 protein family.</text>
</comment>
<evidence type="ECO:0000313" key="6">
    <source>
        <dbReference type="EMBL" id="KAF8743788.1"/>
    </source>
</evidence>
<keyword evidence="4" id="KW-1133">Transmembrane helix</keyword>
<evidence type="ECO:0000256" key="2">
    <source>
        <dbReference type="ARBA" id="ARBA00008707"/>
    </source>
</evidence>
<dbReference type="OrthoDB" id="525686at2759"/>
<protein>
    <submittedName>
        <fullName evidence="6">Uncharacterized protein</fullName>
    </submittedName>
</protein>
<evidence type="ECO:0000256" key="3">
    <source>
        <dbReference type="ARBA" id="ARBA00022692"/>
    </source>
</evidence>
<keyword evidence="5" id="KW-0472">Membrane</keyword>
<dbReference type="Pfam" id="PF05078">
    <property type="entry name" value="DUF679"/>
    <property type="match status" value="1"/>
</dbReference>
<organism evidence="6 7">
    <name type="scientific">Digitaria exilis</name>
    <dbReference type="NCBI Taxonomy" id="1010633"/>
    <lineage>
        <taxon>Eukaryota</taxon>
        <taxon>Viridiplantae</taxon>
        <taxon>Streptophyta</taxon>
        <taxon>Embryophyta</taxon>
        <taxon>Tracheophyta</taxon>
        <taxon>Spermatophyta</taxon>
        <taxon>Magnoliopsida</taxon>
        <taxon>Liliopsida</taxon>
        <taxon>Poales</taxon>
        <taxon>Poaceae</taxon>
        <taxon>PACMAD clade</taxon>
        <taxon>Panicoideae</taxon>
        <taxon>Panicodae</taxon>
        <taxon>Paniceae</taxon>
        <taxon>Anthephorinae</taxon>
        <taxon>Digitaria</taxon>
    </lineage>
</organism>
<dbReference type="AlphaFoldDB" id="A0A835FDR4"/>
<comment type="caution">
    <text evidence="6">The sequence shown here is derived from an EMBL/GenBank/DDBJ whole genome shotgun (WGS) entry which is preliminary data.</text>
</comment>
<sequence>MQRRQPRALNGCLIGVCALCCFVLCFTDSYRDPARRAFRYGFVTPSGRLLQRAVEVGGGSPPPRDGVIG</sequence>
<evidence type="ECO:0000256" key="1">
    <source>
        <dbReference type="ARBA" id="ARBA00004141"/>
    </source>
</evidence>
<evidence type="ECO:0000313" key="7">
    <source>
        <dbReference type="Proteomes" id="UP000636709"/>
    </source>
</evidence>
<dbReference type="GO" id="GO:0016020">
    <property type="term" value="C:membrane"/>
    <property type="evidence" value="ECO:0007669"/>
    <property type="project" value="UniProtKB-SubCell"/>
</dbReference>
<dbReference type="Proteomes" id="UP000636709">
    <property type="component" value="Unassembled WGS sequence"/>
</dbReference>
<dbReference type="EMBL" id="JACEFO010001262">
    <property type="protein sequence ID" value="KAF8743788.1"/>
    <property type="molecule type" value="Genomic_DNA"/>
</dbReference>
<dbReference type="GO" id="GO:0005737">
    <property type="term" value="C:cytoplasm"/>
    <property type="evidence" value="ECO:0007669"/>
    <property type="project" value="UniProtKB-ARBA"/>
</dbReference>
<keyword evidence="3" id="KW-0812">Transmembrane</keyword>
<dbReference type="InterPro" id="IPR007770">
    <property type="entry name" value="DMP"/>
</dbReference>
<gene>
    <name evidence="6" type="ORF">HU200_013529</name>
</gene>
<evidence type="ECO:0000256" key="4">
    <source>
        <dbReference type="ARBA" id="ARBA00022989"/>
    </source>
</evidence>
<evidence type="ECO:0000256" key="5">
    <source>
        <dbReference type="ARBA" id="ARBA00023136"/>
    </source>
</evidence>
<accession>A0A835FDR4</accession>
<comment type="subcellular location">
    <subcellularLocation>
        <location evidence="1">Membrane</location>
        <topology evidence="1">Multi-pass membrane protein</topology>
    </subcellularLocation>
</comment>